<comment type="caution">
    <text evidence="3">The sequence shown here is derived from an EMBL/GenBank/DDBJ whole genome shotgun (WGS) entry which is preliminary data.</text>
</comment>
<evidence type="ECO:0000259" key="2">
    <source>
        <dbReference type="Pfam" id="PF18962"/>
    </source>
</evidence>
<dbReference type="RefSeq" id="WP_188930385.1">
    <property type="nucleotide sequence ID" value="NZ_BMIA01000001.1"/>
</dbReference>
<proteinExistence type="predicted"/>
<dbReference type="Gene3D" id="3.20.20.80">
    <property type="entry name" value="Glycosidases"/>
    <property type="match status" value="1"/>
</dbReference>
<reference evidence="4" key="1">
    <citation type="journal article" date="2019" name="Int. J. Syst. Evol. Microbiol.">
        <title>The Global Catalogue of Microorganisms (GCM) 10K type strain sequencing project: providing services to taxonomists for standard genome sequencing and annotation.</title>
        <authorList>
            <consortium name="The Broad Institute Genomics Platform"/>
            <consortium name="The Broad Institute Genome Sequencing Center for Infectious Disease"/>
            <person name="Wu L."/>
            <person name="Ma J."/>
        </authorList>
    </citation>
    <scope>NUCLEOTIDE SEQUENCE [LARGE SCALE GENOMIC DNA]</scope>
    <source>
        <strain evidence="4">CGMCC 1.15288</strain>
    </source>
</reference>
<dbReference type="Gene3D" id="2.60.40.10">
    <property type="entry name" value="Immunoglobulins"/>
    <property type="match status" value="1"/>
</dbReference>
<evidence type="ECO:0000313" key="3">
    <source>
        <dbReference type="EMBL" id="GGH28941.1"/>
    </source>
</evidence>
<dbReference type="EMBL" id="BMIA01000001">
    <property type="protein sequence ID" value="GGH28941.1"/>
    <property type="molecule type" value="Genomic_DNA"/>
</dbReference>
<sequence>MKTNCLLLLLLLTVTLPSYAQVTPVDDCESLTGWGGGGNTLSLDSDAPVQGTYSIKSEGGNTERLRRTFPTPINTGIGPTELNIAYLQFSLFVSDVTKFSVSGGQFEITSSGNPDTDEYNWGTGSVNLRNGWNNVVLRLSAAGKQGNPNLAAINFFRYYKPINAGESIIIKIDNIRFTKGYEGSVLTGAHIFNAADNTAGWSSGDPSGGDAPGIDTSNKILGSASIVKTGSGPDWFTYNPAPFNTTVTEANGIVKFWLFVSDATKMNGNGSIVFSSSGQSGTDEYRWNLASQKVLNGWNHIVLHLPDAAKTGNPNLSAINYFHINQTVSGAITARIDEIEFYEPTPATTPVPSANTLNGKVMFGYQGWFGLPTDGNPVHNWWLHWFGGAPDHANATVDMWPYLGDYPSNELVATNMVYSNGAPAKLFSSYNYNTVDQHFKWMREHEVDGVFQQRFLQNFRTGDPRVPRHFEKVIENVQTASLKYDRVYAIMYDLSGADATSTEAVIADWKQLVDAMGVTSESNYLWHKGRPLVALWGLGLASNSEATAARSDKLVKWFRDGDPTDPTDDPKYRATVMGGLNDNWRTHAAEWLAVYDQLDVISPWSVGRYNNESGANAFAINSVRPDMAYLQPKNIDYMPVIFPGFSWFNLQTVRNNPSAAIKNAIPRNGGSFLWQQSQNVINEGASMIYLAMFDEVDEATSFFKMEKFADHTPKGGDTWFLSLDADGYDLTPDWYMAIGSYTKKVLAGKATNSLSVPLYPNALSTTAGQPLPVTLVSFAAQTEQNNALLSWRTSQETNSSHFEIQRSTDAKAFATIETVNSNQNSNVRQDYIYADVNLPAGRFYYRLKMVDGDGSFGYSSIATAEIKTPMTVKVYPNPAASVLSAKSDTRILKVDIVNAAGRKMHSSSPGKPYFELNIANWPSGTYIVKIDGVERKVVKP</sequence>
<dbReference type="InterPro" id="IPR026444">
    <property type="entry name" value="Secre_tail"/>
</dbReference>
<feature type="chain" id="PRO_5047246105" description="Secretion system C-terminal sorting domain-containing protein" evidence="1">
    <location>
        <begin position="21"/>
        <end position="940"/>
    </location>
</feature>
<keyword evidence="1" id="KW-0732">Signal</keyword>
<name>A0ABQ1YKQ8_9BACT</name>
<keyword evidence="4" id="KW-1185">Reference proteome</keyword>
<dbReference type="NCBIfam" id="TIGR04183">
    <property type="entry name" value="Por_Secre_tail"/>
    <property type="match status" value="1"/>
</dbReference>
<evidence type="ECO:0000256" key="1">
    <source>
        <dbReference type="SAM" id="SignalP"/>
    </source>
</evidence>
<gene>
    <name evidence="3" type="ORF">GCM10007423_15900</name>
</gene>
<dbReference type="Proteomes" id="UP000600214">
    <property type="component" value="Unassembled WGS sequence"/>
</dbReference>
<protein>
    <recommendedName>
        <fullName evidence="2">Secretion system C-terminal sorting domain-containing protein</fullName>
    </recommendedName>
</protein>
<organism evidence="3 4">
    <name type="scientific">Dyadobacter endophyticus</name>
    <dbReference type="NCBI Taxonomy" id="1749036"/>
    <lineage>
        <taxon>Bacteria</taxon>
        <taxon>Pseudomonadati</taxon>
        <taxon>Bacteroidota</taxon>
        <taxon>Cytophagia</taxon>
        <taxon>Cytophagales</taxon>
        <taxon>Spirosomataceae</taxon>
        <taxon>Dyadobacter</taxon>
    </lineage>
</organism>
<feature type="signal peptide" evidence="1">
    <location>
        <begin position="1"/>
        <end position="20"/>
    </location>
</feature>
<dbReference type="InterPro" id="IPR013783">
    <property type="entry name" value="Ig-like_fold"/>
</dbReference>
<feature type="domain" description="Secretion system C-terminal sorting" evidence="2">
    <location>
        <begin position="874"/>
        <end position="937"/>
    </location>
</feature>
<accession>A0ABQ1YKQ8</accession>
<dbReference type="CDD" id="cd11576">
    <property type="entry name" value="GH99_GH71_like_2"/>
    <property type="match status" value="1"/>
</dbReference>
<evidence type="ECO:0000313" key="4">
    <source>
        <dbReference type="Proteomes" id="UP000600214"/>
    </source>
</evidence>
<dbReference type="Pfam" id="PF18962">
    <property type="entry name" value="Por_Secre_tail"/>
    <property type="match status" value="1"/>
</dbReference>